<dbReference type="AlphaFoldDB" id="C6SCM2"/>
<protein>
    <submittedName>
        <fullName evidence="1">Uncharacterized protein</fullName>
    </submittedName>
</protein>
<accession>C6SCM2</accession>
<proteinExistence type="predicted"/>
<reference evidence="1" key="1">
    <citation type="journal article" date="2008" name="Proc. Natl. Acad. Sci. U.S.A.">
        <title>Whole-genome comparison of disease and carriage strains provides insights into virulence evolution in Neisseria meningitidis.</title>
        <authorList>
            <person name="Schoen C."/>
            <person name="Blom J."/>
            <person name="Claus H."/>
            <person name="Schramm-Glueck A."/>
            <person name="Brandt P."/>
            <person name="Mueller T."/>
            <person name="Goesmann A."/>
            <person name="Joseph B."/>
            <person name="Konietzny S."/>
            <person name="Kurzai O."/>
            <person name="Schmitt C."/>
            <person name="Friedrich T."/>
            <person name="Linke B."/>
            <person name="Vogel U."/>
            <person name="Frosch M."/>
        </authorList>
    </citation>
    <scope>NUCLEOTIDE SEQUENCE</scope>
    <source>
        <strain evidence="1">Alpha153</strain>
    </source>
</reference>
<evidence type="ECO:0000313" key="1">
    <source>
        <dbReference type="EMBL" id="CBA06159.1"/>
    </source>
</evidence>
<gene>
    <name evidence="1" type="ORF">NME_1039</name>
</gene>
<dbReference type="EMBL" id="AM889137">
    <property type="protein sequence ID" value="CBA06159.1"/>
    <property type="molecule type" value="Genomic_DNA"/>
</dbReference>
<name>C6SCM2_NEIME</name>
<organism evidence="1">
    <name type="scientific">Neisseria meningitidis alpha153</name>
    <dbReference type="NCBI Taxonomy" id="663926"/>
    <lineage>
        <taxon>Bacteria</taxon>
        <taxon>Pseudomonadati</taxon>
        <taxon>Pseudomonadota</taxon>
        <taxon>Betaproteobacteria</taxon>
        <taxon>Neisseriales</taxon>
        <taxon>Neisseriaceae</taxon>
        <taxon>Neisseria</taxon>
    </lineage>
</organism>
<sequence>MLEIPCHIPKDPPTNDNSQFSCPYFSASITGVTKNWLAARADNKKSSRAVCRRVRAAKAAASTAPQTASPLQERMSNNTPAISPACILGSILNSTGAAI</sequence>